<evidence type="ECO:0000256" key="1">
    <source>
        <dbReference type="SAM" id="Phobius"/>
    </source>
</evidence>
<gene>
    <name evidence="2" type="primary">Dsim\GD14432</name>
    <name evidence="2" type="ORF">Dsim_GD14432</name>
</gene>
<proteinExistence type="predicted"/>
<keyword evidence="1" id="KW-1133">Transmembrane helix</keyword>
<keyword evidence="3" id="KW-1185">Reference proteome</keyword>
<keyword evidence="1" id="KW-0812">Transmembrane</keyword>
<evidence type="ECO:0000313" key="2">
    <source>
        <dbReference type="EMBL" id="EDX10330.1"/>
    </source>
</evidence>
<reference evidence="2 3" key="1">
    <citation type="journal article" date="2007" name="Nature">
        <title>Evolution of genes and genomes on the Drosophila phylogeny.</title>
        <authorList>
            <consortium name="Drosophila 12 Genomes Consortium"/>
            <person name="Clark A.G."/>
            <person name="Eisen M.B."/>
            <person name="Smith D.R."/>
            <person name="Bergman C.M."/>
            <person name="Oliver B."/>
            <person name="Markow T.A."/>
            <person name="Kaufman T.C."/>
            <person name="Kellis M."/>
            <person name="Gelbart W."/>
            <person name="Iyer V.N."/>
            <person name="Pollard D.A."/>
            <person name="Sackton T.B."/>
            <person name="Larracuente A.M."/>
            <person name="Singh N.D."/>
            <person name="Abad J.P."/>
            <person name="Abt D.N."/>
            <person name="Adryan B."/>
            <person name="Aguade M."/>
            <person name="Akashi H."/>
            <person name="Anderson W.W."/>
            <person name="Aquadro C.F."/>
            <person name="Ardell D.H."/>
            <person name="Arguello R."/>
            <person name="Artieri C.G."/>
            <person name="Barbash D.A."/>
            <person name="Barker D."/>
            <person name="Barsanti P."/>
            <person name="Batterham P."/>
            <person name="Batzoglou S."/>
            <person name="Begun D."/>
            <person name="Bhutkar A."/>
            <person name="Blanco E."/>
            <person name="Bosak S.A."/>
            <person name="Bradley R.K."/>
            <person name="Brand A.D."/>
            <person name="Brent M.R."/>
            <person name="Brooks A.N."/>
            <person name="Brown R.H."/>
            <person name="Butlin R.K."/>
            <person name="Caggese C."/>
            <person name="Calvi B.R."/>
            <person name="Bernardo de Carvalho A."/>
            <person name="Caspi A."/>
            <person name="Castrezana S."/>
            <person name="Celniker S.E."/>
            <person name="Chang J.L."/>
            <person name="Chapple C."/>
            <person name="Chatterji S."/>
            <person name="Chinwalla A."/>
            <person name="Civetta A."/>
            <person name="Clifton S.W."/>
            <person name="Comeron J.M."/>
            <person name="Costello J.C."/>
            <person name="Coyne J.A."/>
            <person name="Daub J."/>
            <person name="David R.G."/>
            <person name="Delcher A.L."/>
            <person name="Delehaunty K."/>
            <person name="Do C.B."/>
            <person name="Ebling H."/>
            <person name="Edwards K."/>
            <person name="Eickbush T."/>
            <person name="Evans J.D."/>
            <person name="Filipski A."/>
            <person name="Findeiss S."/>
            <person name="Freyhult E."/>
            <person name="Fulton L."/>
            <person name="Fulton R."/>
            <person name="Garcia A.C."/>
            <person name="Gardiner A."/>
            <person name="Garfield D.A."/>
            <person name="Garvin B.E."/>
            <person name="Gibson G."/>
            <person name="Gilbert D."/>
            <person name="Gnerre S."/>
            <person name="Godfrey J."/>
            <person name="Good R."/>
            <person name="Gotea V."/>
            <person name="Gravely B."/>
            <person name="Greenberg A.J."/>
            <person name="Griffiths-Jones S."/>
            <person name="Gross S."/>
            <person name="Guigo R."/>
            <person name="Gustafson E.A."/>
            <person name="Haerty W."/>
            <person name="Hahn M.W."/>
            <person name="Halligan D.L."/>
            <person name="Halpern A.L."/>
            <person name="Halter G.M."/>
            <person name="Han M.V."/>
            <person name="Heger A."/>
            <person name="Hillier L."/>
            <person name="Hinrichs A.S."/>
            <person name="Holmes I."/>
            <person name="Hoskins R.A."/>
            <person name="Hubisz M.J."/>
            <person name="Hultmark D."/>
            <person name="Huntley M.A."/>
            <person name="Jaffe D.B."/>
            <person name="Jagadeeshan S."/>
            <person name="Jeck W.R."/>
            <person name="Johnson J."/>
            <person name="Jones C.D."/>
            <person name="Jordan W.C."/>
            <person name="Karpen G.H."/>
            <person name="Kataoka E."/>
            <person name="Keightley P.D."/>
            <person name="Kheradpour P."/>
            <person name="Kirkness E.F."/>
            <person name="Koerich L.B."/>
            <person name="Kristiansen K."/>
            <person name="Kudrna D."/>
            <person name="Kulathinal R.J."/>
            <person name="Kumar S."/>
            <person name="Kwok R."/>
            <person name="Lander E."/>
            <person name="Langley C.H."/>
            <person name="Lapoint R."/>
            <person name="Lazzaro B.P."/>
            <person name="Lee S.J."/>
            <person name="Levesque L."/>
            <person name="Li R."/>
            <person name="Lin C.F."/>
            <person name="Lin M.F."/>
            <person name="Lindblad-Toh K."/>
            <person name="Llopart A."/>
            <person name="Long M."/>
            <person name="Low L."/>
            <person name="Lozovsky E."/>
            <person name="Lu J."/>
            <person name="Luo M."/>
            <person name="Machado C.A."/>
            <person name="Makalowski W."/>
            <person name="Marzo M."/>
            <person name="Matsuda M."/>
            <person name="Matzkin L."/>
            <person name="McAllister B."/>
            <person name="McBride C.S."/>
            <person name="McKernan B."/>
            <person name="McKernan K."/>
            <person name="Mendez-Lago M."/>
            <person name="Minx P."/>
            <person name="Mollenhauer M.U."/>
            <person name="Montooth K."/>
            <person name="Mount S.M."/>
            <person name="Mu X."/>
            <person name="Myers E."/>
            <person name="Negre B."/>
            <person name="Newfeld S."/>
            <person name="Nielsen R."/>
            <person name="Noor M.A."/>
            <person name="O'Grady P."/>
            <person name="Pachter L."/>
            <person name="Papaceit M."/>
            <person name="Parisi M.J."/>
            <person name="Parisi M."/>
            <person name="Parts L."/>
            <person name="Pedersen J.S."/>
            <person name="Pesole G."/>
            <person name="Phillippy A.M."/>
            <person name="Ponting C.P."/>
            <person name="Pop M."/>
            <person name="Porcelli D."/>
            <person name="Powell J.R."/>
            <person name="Prohaska S."/>
            <person name="Pruitt K."/>
            <person name="Puig M."/>
            <person name="Quesneville H."/>
            <person name="Ram K.R."/>
            <person name="Rand D."/>
            <person name="Rasmussen M.D."/>
            <person name="Reed L.K."/>
            <person name="Reenan R."/>
            <person name="Reily A."/>
            <person name="Remington K.A."/>
            <person name="Rieger T.T."/>
            <person name="Ritchie M.G."/>
            <person name="Robin C."/>
            <person name="Rogers Y.H."/>
            <person name="Rohde C."/>
            <person name="Rozas J."/>
            <person name="Rubenfield M.J."/>
            <person name="Ruiz A."/>
            <person name="Russo S."/>
            <person name="Salzberg S.L."/>
            <person name="Sanchez-Gracia A."/>
            <person name="Saranga D.J."/>
            <person name="Sato H."/>
            <person name="Schaeffer S.W."/>
            <person name="Schatz M.C."/>
            <person name="Schlenke T."/>
            <person name="Schwartz R."/>
            <person name="Segarra C."/>
            <person name="Singh R.S."/>
            <person name="Sirot L."/>
            <person name="Sirota M."/>
            <person name="Sisneros N.B."/>
            <person name="Smith C.D."/>
            <person name="Smith T.F."/>
            <person name="Spieth J."/>
            <person name="Stage D.E."/>
            <person name="Stark A."/>
            <person name="Stephan W."/>
            <person name="Strausberg R.L."/>
            <person name="Strempel S."/>
            <person name="Sturgill D."/>
            <person name="Sutton G."/>
            <person name="Sutton G.G."/>
            <person name="Tao W."/>
            <person name="Teichmann S."/>
            <person name="Tobari Y.N."/>
            <person name="Tomimura Y."/>
            <person name="Tsolas J.M."/>
            <person name="Valente V.L."/>
            <person name="Venter E."/>
            <person name="Venter J.C."/>
            <person name="Vicario S."/>
            <person name="Vieira F.G."/>
            <person name="Vilella A.J."/>
            <person name="Villasante A."/>
            <person name="Walenz B."/>
            <person name="Wang J."/>
            <person name="Wasserman M."/>
            <person name="Watts T."/>
            <person name="Wilson D."/>
            <person name="Wilson R.K."/>
            <person name="Wing R.A."/>
            <person name="Wolfner M.F."/>
            <person name="Wong A."/>
            <person name="Wong G.K."/>
            <person name="Wu C.I."/>
            <person name="Wu G."/>
            <person name="Yamamoto D."/>
            <person name="Yang H.P."/>
            <person name="Yang S.P."/>
            <person name="Yorke J.A."/>
            <person name="Yoshida K."/>
            <person name="Zdobnov E."/>
            <person name="Zhang P."/>
            <person name="Zhang Y."/>
            <person name="Zimin A.V."/>
            <person name="Baldwin J."/>
            <person name="Abdouelleil A."/>
            <person name="Abdulkadir J."/>
            <person name="Abebe A."/>
            <person name="Abera B."/>
            <person name="Abreu J."/>
            <person name="Acer S.C."/>
            <person name="Aftuck L."/>
            <person name="Alexander A."/>
            <person name="An P."/>
            <person name="Anderson E."/>
            <person name="Anderson S."/>
            <person name="Arachi H."/>
            <person name="Azer M."/>
            <person name="Bachantsang P."/>
            <person name="Barry A."/>
            <person name="Bayul T."/>
            <person name="Berlin A."/>
            <person name="Bessette D."/>
            <person name="Bloom T."/>
            <person name="Blye J."/>
            <person name="Boguslavskiy L."/>
            <person name="Bonnet C."/>
            <person name="Boukhgalter B."/>
            <person name="Bourzgui I."/>
            <person name="Brown A."/>
            <person name="Cahill P."/>
            <person name="Channer S."/>
            <person name="Cheshatsang Y."/>
            <person name="Chuda L."/>
            <person name="Citroen M."/>
            <person name="Collymore A."/>
            <person name="Cooke P."/>
            <person name="Costello M."/>
            <person name="D'Aco K."/>
            <person name="Daza R."/>
            <person name="De Haan G."/>
            <person name="DeGray S."/>
            <person name="DeMaso C."/>
            <person name="Dhargay N."/>
            <person name="Dooley K."/>
            <person name="Dooley E."/>
            <person name="Doricent M."/>
            <person name="Dorje P."/>
            <person name="Dorjee K."/>
            <person name="Dupes A."/>
            <person name="Elong R."/>
            <person name="Falk J."/>
            <person name="Farina A."/>
            <person name="Faro S."/>
            <person name="Ferguson D."/>
            <person name="Fisher S."/>
            <person name="Foley C.D."/>
            <person name="Franke A."/>
            <person name="Friedrich D."/>
            <person name="Gadbois L."/>
            <person name="Gearin G."/>
            <person name="Gearin C.R."/>
            <person name="Giannoukos G."/>
            <person name="Goode T."/>
            <person name="Graham J."/>
            <person name="Grandbois E."/>
            <person name="Grewal S."/>
            <person name="Gyaltsen K."/>
            <person name="Hafez N."/>
            <person name="Hagos B."/>
            <person name="Hall J."/>
            <person name="Henson C."/>
            <person name="Hollinger A."/>
            <person name="Honan T."/>
            <person name="Huard M.D."/>
            <person name="Hughes L."/>
            <person name="Hurhula B."/>
            <person name="Husby M.E."/>
            <person name="Kamat A."/>
            <person name="Kanga B."/>
            <person name="Kashin S."/>
            <person name="Khazanovich D."/>
            <person name="Kisner P."/>
            <person name="Lance K."/>
            <person name="Lara M."/>
            <person name="Lee W."/>
            <person name="Lennon N."/>
            <person name="Letendre F."/>
            <person name="LeVine R."/>
            <person name="Lipovsky A."/>
            <person name="Liu X."/>
            <person name="Liu J."/>
            <person name="Liu S."/>
            <person name="Lokyitsang T."/>
            <person name="Lokyitsang Y."/>
            <person name="Lubonja R."/>
            <person name="Lui A."/>
            <person name="MacDonald P."/>
            <person name="Magnisalis V."/>
            <person name="Maru K."/>
            <person name="Matthews C."/>
            <person name="McCusker W."/>
            <person name="McDonough S."/>
            <person name="Mehta T."/>
            <person name="Meldrim J."/>
            <person name="Meneus L."/>
            <person name="Mihai O."/>
            <person name="Mihalev A."/>
            <person name="Mihova T."/>
            <person name="Mittelman R."/>
            <person name="Mlenga V."/>
            <person name="Montmayeur A."/>
            <person name="Mulrain L."/>
            <person name="Navidi A."/>
            <person name="Naylor J."/>
            <person name="Negash T."/>
            <person name="Nguyen T."/>
            <person name="Nguyen N."/>
            <person name="Nicol R."/>
            <person name="Norbu C."/>
            <person name="Norbu N."/>
            <person name="Novod N."/>
            <person name="O'Neill B."/>
            <person name="Osman S."/>
            <person name="Markiewicz E."/>
            <person name="Oyono O.L."/>
            <person name="Patti C."/>
            <person name="Phunkhang P."/>
            <person name="Pierre F."/>
            <person name="Priest M."/>
            <person name="Raghuraman S."/>
            <person name="Rege F."/>
            <person name="Reyes R."/>
            <person name="Rise C."/>
            <person name="Rogov P."/>
            <person name="Ross K."/>
            <person name="Ryan E."/>
            <person name="Settipalli S."/>
            <person name="Shea T."/>
            <person name="Sherpa N."/>
            <person name="Shi L."/>
            <person name="Shih D."/>
            <person name="Sparrow T."/>
            <person name="Spaulding J."/>
            <person name="Stalker J."/>
            <person name="Stange-Thomann N."/>
            <person name="Stavropoulos S."/>
            <person name="Stone C."/>
            <person name="Strader C."/>
            <person name="Tesfaye S."/>
            <person name="Thomson T."/>
            <person name="Thoulutsang Y."/>
            <person name="Thoulutsang D."/>
            <person name="Topham K."/>
            <person name="Topping I."/>
            <person name="Tsamla T."/>
            <person name="Vassiliev H."/>
            <person name="Vo A."/>
            <person name="Wangchuk T."/>
            <person name="Wangdi T."/>
            <person name="Weiand M."/>
            <person name="Wilkinson J."/>
            <person name="Wilson A."/>
            <person name="Yadav S."/>
            <person name="Young G."/>
            <person name="Yu Q."/>
            <person name="Zembek L."/>
            <person name="Zhong D."/>
            <person name="Zimmer A."/>
            <person name="Zwirko Z."/>
            <person name="Jaffe D.B."/>
            <person name="Alvarez P."/>
            <person name="Brockman W."/>
            <person name="Butler J."/>
            <person name="Chin C."/>
            <person name="Gnerre S."/>
            <person name="Grabherr M."/>
            <person name="Kleber M."/>
            <person name="Mauceli E."/>
            <person name="MacCallum I."/>
        </authorList>
    </citation>
    <scope>NUCLEOTIDE SEQUENCE [LARGE SCALE GENOMIC DNA]</scope>
    <source>
        <strain evidence="3">white501</strain>
    </source>
</reference>
<sequence>MAVDVDFRGPFEIAQDFPNNRVLLLLLLVLVLATPLMDLVVVVVVDAGKCHLLQSAATINIYDLMGEELAARSRDSGGGSSNY</sequence>
<organism evidence="2 3">
    <name type="scientific">Drosophila simulans</name>
    <name type="common">Fruit fly</name>
    <dbReference type="NCBI Taxonomy" id="7240"/>
    <lineage>
        <taxon>Eukaryota</taxon>
        <taxon>Metazoa</taxon>
        <taxon>Ecdysozoa</taxon>
        <taxon>Arthropoda</taxon>
        <taxon>Hexapoda</taxon>
        <taxon>Insecta</taxon>
        <taxon>Pterygota</taxon>
        <taxon>Neoptera</taxon>
        <taxon>Endopterygota</taxon>
        <taxon>Diptera</taxon>
        <taxon>Brachycera</taxon>
        <taxon>Muscomorpha</taxon>
        <taxon>Ephydroidea</taxon>
        <taxon>Drosophilidae</taxon>
        <taxon>Drosophila</taxon>
        <taxon>Sophophora</taxon>
    </lineage>
</organism>
<dbReference type="HOGENOM" id="CLU_194022_0_0_1"/>
<accession>B4QIZ9</accession>
<evidence type="ECO:0000313" key="3">
    <source>
        <dbReference type="Proteomes" id="UP000000304"/>
    </source>
</evidence>
<keyword evidence="1" id="KW-0472">Membrane</keyword>
<dbReference type="EMBL" id="CM000363">
    <property type="protein sequence ID" value="EDX10330.1"/>
    <property type="molecule type" value="Genomic_DNA"/>
</dbReference>
<dbReference type="Proteomes" id="UP000000304">
    <property type="component" value="Chromosome 3L"/>
</dbReference>
<protein>
    <submittedName>
        <fullName evidence="2">GD14432</fullName>
    </submittedName>
</protein>
<name>B4QIZ9_DROSI</name>
<dbReference type="AlphaFoldDB" id="B4QIZ9"/>
<feature type="transmembrane region" description="Helical" evidence="1">
    <location>
        <begin position="22"/>
        <end position="45"/>
    </location>
</feature>